<comment type="subcellular location">
    <subcellularLocation>
        <location evidence="1">Endomembrane system</location>
    </subcellularLocation>
</comment>
<dbReference type="Proteomes" id="UP000825434">
    <property type="component" value="Chromosome 1"/>
</dbReference>
<dbReference type="InterPro" id="IPR016342">
    <property type="entry name" value="AP_complex_bsu_1_2_4"/>
</dbReference>
<keyword evidence="4 6" id="KW-0653">Protein transport</keyword>
<evidence type="ECO:0000259" key="8">
    <source>
        <dbReference type="Pfam" id="PF01602"/>
    </source>
</evidence>
<dbReference type="InterPro" id="IPR011989">
    <property type="entry name" value="ARM-like"/>
</dbReference>
<organism evidence="9 10">
    <name type="scientific">Candidozyma haemuli</name>
    <dbReference type="NCBI Taxonomy" id="45357"/>
    <lineage>
        <taxon>Eukaryota</taxon>
        <taxon>Fungi</taxon>
        <taxon>Dikarya</taxon>
        <taxon>Ascomycota</taxon>
        <taxon>Saccharomycotina</taxon>
        <taxon>Pichiomycetes</taxon>
        <taxon>Metschnikowiaceae</taxon>
        <taxon>Candidozyma</taxon>
    </lineage>
</organism>
<gene>
    <name evidence="9" type="ORF">CA3LBN_000368</name>
</gene>
<dbReference type="InterPro" id="IPR002553">
    <property type="entry name" value="Clathrin/coatomer_adapt-like_N"/>
</dbReference>
<sequence>MSDAKLFGKCKSQELRAELEQAKKKSKPQAKVKLVLKKAISNIILHNNELAHLLEDVSALMTIDDFEVRSLCSQFIAHYAPLDPGRAQTALKFYERFGDDHSANIRALAVKTVASVNVPEWIQLGLPMSKRLLLDTTPHVRTSAAFAVARLYQHDEERTTKYGLIDDLNELLYDENQVVVANALAALSSITESNKSLQLTIDKNHSASLVDGLSSANEWRTVYLLDALMSFVPQDSKDALSLIEVVLSCLVHSNSAVVLNAVKVIVYLSNYVEGPEVVIPGLAKRIGSSLVSLLSKPPEIQFLVLRNVILLLLGKRYLLDVEVEQFFWKYDDPIYVRDTKLEIIYLLADEYNVGVVFRELEEYATEIDANMSRKAIRAFGNLAIKLEVTAQQSVDTLIDLLSDNVPHIVQECIVVLKNVLRKYPGRFDYAIDPAVRNYEIIEERDAKASICWIVGQYSEQIPDAQKIITSFVSSFNDSPLEVQYVILTAVVKYYVKFPSQGEGPLLKVLKKATEVSDNPDVRDRGFFYWRMITNPVNAGTNGDFQKKTKEVVIDPEPLISSENENIDPTILEELELNIGTLVSVYLKSVEHVFRLAKRKSLPYSLALQPRRKNETPRPSSRPSIRQHQSQSSVPREHSSKPLPPVQRKASAGSSVASSHGPSRGNSVTDNEKMSLGKRLGRRATRLVKKS</sequence>
<feature type="compositionally biased region" description="Low complexity" evidence="7">
    <location>
        <begin position="649"/>
        <end position="664"/>
    </location>
</feature>
<evidence type="ECO:0000256" key="2">
    <source>
        <dbReference type="ARBA" id="ARBA00006613"/>
    </source>
</evidence>
<dbReference type="Pfam" id="PF01602">
    <property type="entry name" value="Adaptin_N"/>
    <property type="match status" value="1"/>
</dbReference>
<dbReference type="SUPFAM" id="SSF48371">
    <property type="entry name" value="ARM repeat"/>
    <property type="match status" value="1"/>
</dbReference>
<feature type="domain" description="Clathrin/coatomer adaptor adaptin-like N-terminal" evidence="8">
    <location>
        <begin position="16"/>
        <end position="533"/>
    </location>
</feature>
<comment type="similarity">
    <text evidence="2 6">Belongs to the adaptor complexes large subunit family.</text>
</comment>
<keyword evidence="5 6" id="KW-0472">Membrane</keyword>
<accession>A0ABX8I2R3</accession>
<evidence type="ECO:0000256" key="6">
    <source>
        <dbReference type="PIRNR" id="PIRNR002291"/>
    </source>
</evidence>
<reference evidence="9 10" key="1">
    <citation type="submission" date="2021-06" db="EMBL/GenBank/DDBJ databases">
        <title>Candida outbreak in Lebanon.</title>
        <authorList>
            <person name="Finianos M."/>
        </authorList>
    </citation>
    <scope>NUCLEOTIDE SEQUENCE [LARGE SCALE GENOMIC DNA]</scope>
    <source>
        <strain evidence="9">CA3LBN</strain>
    </source>
</reference>
<dbReference type="InterPro" id="IPR016024">
    <property type="entry name" value="ARM-type_fold"/>
</dbReference>
<keyword evidence="10" id="KW-1185">Reference proteome</keyword>
<keyword evidence="3 6" id="KW-0813">Transport</keyword>
<dbReference type="InterPro" id="IPR026739">
    <property type="entry name" value="AP_beta"/>
</dbReference>
<evidence type="ECO:0000313" key="9">
    <source>
        <dbReference type="EMBL" id="QWU86150.1"/>
    </source>
</evidence>
<evidence type="ECO:0000256" key="7">
    <source>
        <dbReference type="SAM" id="MobiDB-lite"/>
    </source>
</evidence>
<comment type="function">
    <text evidence="6">Adaptins are components of the adaptor complexes which link clathrin to receptors in coated vesicles. Clathrin-associated protein complexes are believed to interact with the cytoplasmic tails of membrane proteins, leading to their selection and concentration.</text>
</comment>
<feature type="compositionally biased region" description="Basic residues" evidence="7">
    <location>
        <begin position="678"/>
        <end position="690"/>
    </location>
</feature>
<feature type="compositionally biased region" description="Polar residues" evidence="7">
    <location>
        <begin position="616"/>
        <end position="633"/>
    </location>
</feature>
<evidence type="ECO:0000256" key="4">
    <source>
        <dbReference type="ARBA" id="ARBA00022927"/>
    </source>
</evidence>
<evidence type="ECO:0000313" key="10">
    <source>
        <dbReference type="Proteomes" id="UP000825434"/>
    </source>
</evidence>
<name>A0ABX8I2R3_9ASCO</name>
<evidence type="ECO:0000256" key="3">
    <source>
        <dbReference type="ARBA" id="ARBA00022448"/>
    </source>
</evidence>
<protein>
    <recommendedName>
        <fullName evidence="6">AP complex subunit beta</fullName>
    </recommendedName>
</protein>
<feature type="region of interest" description="Disordered" evidence="7">
    <location>
        <begin position="606"/>
        <end position="690"/>
    </location>
</feature>
<proteinExistence type="inferred from homology"/>
<dbReference type="PANTHER" id="PTHR11134">
    <property type="entry name" value="ADAPTOR COMPLEX SUBUNIT BETA FAMILY MEMBER"/>
    <property type="match status" value="1"/>
</dbReference>
<dbReference type="PIRSF" id="PIRSF002291">
    <property type="entry name" value="AP_complex_beta"/>
    <property type="match status" value="1"/>
</dbReference>
<evidence type="ECO:0000256" key="5">
    <source>
        <dbReference type="ARBA" id="ARBA00023136"/>
    </source>
</evidence>
<dbReference type="Gene3D" id="1.25.10.10">
    <property type="entry name" value="Leucine-rich Repeat Variant"/>
    <property type="match status" value="1"/>
</dbReference>
<dbReference type="EMBL" id="CP076661">
    <property type="protein sequence ID" value="QWU86150.1"/>
    <property type="molecule type" value="Genomic_DNA"/>
</dbReference>
<evidence type="ECO:0000256" key="1">
    <source>
        <dbReference type="ARBA" id="ARBA00004308"/>
    </source>
</evidence>